<reference evidence="1 2" key="1">
    <citation type="journal article" date="2019" name="Sci. Rep.">
        <title>Orb-weaving spider Araneus ventricosus genome elucidates the spidroin gene catalogue.</title>
        <authorList>
            <person name="Kono N."/>
            <person name="Nakamura H."/>
            <person name="Ohtoshi R."/>
            <person name="Moran D.A.P."/>
            <person name="Shinohara A."/>
            <person name="Yoshida Y."/>
            <person name="Fujiwara M."/>
            <person name="Mori M."/>
            <person name="Tomita M."/>
            <person name="Arakawa K."/>
        </authorList>
    </citation>
    <scope>NUCLEOTIDE SEQUENCE [LARGE SCALE GENOMIC DNA]</scope>
</reference>
<dbReference type="EMBL" id="BGPR01001732">
    <property type="protein sequence ID" value="GBM60641.1"/>
    <property type="molecule type" value="Genomic_DNA"/>
</dbReference>
<evidence type="ECO:0000313" key="2">
    <source>
        <dbReference type="Proteomes" id="UP000499080"/>
    </source>
</evidence>
<keyword evidence="2" id="KW-1185">Reference proteome</keyword>
<comment type="caution">
    <text evidence="1">The sequence shown here is derived from an EMBL/GenBank/DDBJ whole genome shotgun (WGS) entry which is preliminary data.</text>
</comment>
<name>A0A4Y2H689_ARAVE</name>
<dbReference type="Proteomes" id="UP000499080">
    <property type="component" value="Unassembled WGS sequence"/>
</dbReference>
<accession>A0A4Y2H689</accession>
<proteinExistence type="predicted"/>
<evidence type="ECO:0000313" key="1">
    <source>
        <dbReference type="EMBL" id="GBM60641.1"/>
    </source>
</evidence>
<protein>
    <submittedName>
        <fullName evidence="1">Uncharacterized protein</fullName>
    </submittedName>
</protein>
<sequence length="87" mass="9903">MDTGKWSDLKIEKGQLTTTRTGGRHLVNAFSDFCNATAFEDIGSVITWTSPKLLAWYILMTLNSRDEHLKKHLVACKYCAWDTNVHT</sequence>
<organism evidence="1 2">
    <name type="scientific">Araneus ventricosus</name>
    <name type="common">Orbweaver spider</name>
    <name type="synonym">Epeira ventricosa</name>
    <dbReference type="NCBI Taxonomy" id="182803"/>
    <lineage>
        <taxon>Eukaryota</taxon>
        <taxon>Metazoa</taxon>
        <taxon>Ecdysozoa</taxon>
        <taxon>Arthropoda</taxon>
        <taxon>Chelicerata</taxon>
        <taxon>Arachnida</taxon>
        <taxon>Araneae</taxon>
        <taxon>Araneomorphae</taxon>
        <taxon>Entelegynae</taxon>
        <taxon>Araneoidea</taxon>
        <taxon>Araneidae</taxon>
        <taxon>Araneus</taxon>
    </lineage>
</organism>
<dbReference type="AlphaFoldDB" id="A0A4Y2H689"/>
<gene>
    <name evidence="1" type="ORF">AVEN_73313_1</name>
</gene>